<name>A0A2Z3HTF0_9CAUL</name>
<sequence length="70" mass="7336">MDLPTTLAALAASLGLTVFAGWRGARPPDFLKGPRMIPWRPLMAAAATASLILLVHLVNLFGVTTGPPGR</sequence>
<dbReference type="RefSeq" id="WP_110449220.1">
    <property type="nucleotide sequence ID" value="NZ_CP029479.1"/>
</dbReference>
<evidence type="ECO:0000256" key="1">
    <source>
        <dbReference type="SAM" id="Phobius"/>
    </source>
</evidence>
<dbReference type="EMBL" id="CP029479">
    <property type="protein sequence ID" value="AWM76651.1"/>
    <property type="molecule type" value="Genomic_DNA"/>
</dbReference>
<keyword evidence="1" id="KW-0472">Membrane</keyword>
<organism evidence="2 3">
    <name type="scientific">Phenylobacterium parvum</name>
    <dbReference type="NCBI Taxonomy" id="2201350"/>
    <lineage>
        <taxon>Bacteria</taxon>
        <taxon>Pseudomonadati</taxon>
        <taxon>Pseudomonadota</taxon>
        <taxon>Alphaproteobacteria</taxon>
        <taxon>Caulobacterales</taxon>
        <taxon>Caulobacteraceae</taxon>
        <taxon>Phenylobacterium</taxon>
    </lineage>
</organism>
<feature type="transmembrane region" description="Helical" evidence="1">
    <location>
        <begin position="44"/>
        <end position="63"/>
    </location>
</feature>
<dbReference type="AlphaFoldDB" id="A0A2Z3HTF0"/>
<accession>A0A2Z3HTF0</accession>
<keyword evidence="1" id="KW-0812">Transmembrane</keyword>
<dbReference type="Proteomes" id="UP000247763">
    <property type="component" value="Chromosome"/>
</dbReference>
<gene>
    <name evidence="2" type="ORF">HYN04_02040</name>
</gene>
<keyword evidence="3" id="KW-1185">Reference proteome</keyword>
<dbReference type="OrthoDB" id="7631220at2"/>
<keyword evidence="1" id="KW-1133">Transmembrane helix</keyword>
<protein>
    <submittedName>
        <fullName evidence="2">Uncharacterized protein</fullName>
    </submittedName>
</protein>
<evidence type="ECO:0000313" key="3">
    <source>
        <dbReference type="Proteomes" id="UP000247763"/>
    </source>
</evidence>
<dbReference type="KEGG" id="phb:HYN04_02040"/>
<evidence type="ECO:0000313" key="2">
    <source>
        <dbReference type="EMBL" id="AWM76651.1"/>
    </source>
</evidence>
<reference evidence="3" key="1">
    <citation type="submission" date="2018-05" db="EMBL/GenBank/DDBJ databases">
        <title>Genome sequencing of Phenylobacterium sp. HYN0004.</title>
        <authorList>
            <person name="Yi H."/>
            <person name="Baek C."/>
        </authorList>
    </citation>
    <scope>NUCLEOTIDE SEQUENCE [LARGE SCALE GENOMIC DNA]</scope>
    <source>
        <strain evidence="3">HYN0004</strain>
    </source>
</reference>
<proteinExistence type="predicted"/>